<evidence type="ECO:0000313" key="2">
    <source>
        <dbReference type="Proteomes" id="UP000309340"/>
    </source>
</evidence>
<comment type="caution">
    <text evidence="1">The sequence shown here is derived from an EMBL/GenBank/DDBJ whole genome shotgun (WGS) entry which is preliminary data.</text>
</comment>
<dbReference type="EMBL" id="NAJQ01000864">
    <property type="protein sequence ID" value="TKA64169.1"/>
    <property type="molecule type" value="Genomic_DNA"/>
</dbReference>
<reference evidence="1 2" key="1">
    <citation type="submission" date="2017-03" db="EMBL/GenBank/DDBJ databases">
        <title>Genomes of endolithic fungi from Antarctica.</title>
        <authorList>
            <person name="Coleine C."/>
            <person name="Masonjones S."/>
            <person name="Stajich J.E."/>
        </authorList>
    </citation>
    <scope>NUCLEOTIDE SEQUENCE [LARGE SCALE GENOMIC DNA]</scope>
    <source>
        <strain evidence="1 2">CCFEE 5184</strain>
    </source>
</reference>
<keyword evidence="2" id="KW-1185">Reference proteome</keyword>
<protein>
    <submittedName>
        <fullName evidence="1">Uncharacterized protein</fullName>
    </submittedName>
</protein>
<dbReference type="AlphaFoldDB" id="A0A4V6WKU1"/>
<sequence length="123" mass="13829">MTTEWKCIPRPPTTQQAAQDLLICIKMRKLFEPALNTPHQHDVLLRPLFDILRRLRTVRVELSSSIPLEELVYVYGSPAVQLEVLFGHLKGLVARLARSGLLNGAVAVLEVCLDGQKTDRISM</sequence>
<proteinExistence type="predicted"/>
<evidence type="ECO:0000313" key="1">
    <source>
        <dbReference type="EMBL" id="TKA64169.1"/>
    </source>
</evidence>
<name>A0A4V6WKU1_9PEZI</name>
<accession>A0A4V6WKU1</accession>
<organism evidence="1 2">
    <name type="scientific">Friedmanniomyces simplex</name>
    <dbReference type="NCBI Taxonomy" id="329884"/>
    <lineage>
        <taxon>Eukaryota</taxon>
        <taxon>Fungi</taxon>
        <taxon>Dikarya</taxon>
        <taxon>Ascomycota</taxon>
        <taxon>Pezizomycotina</taxon>
        <taxon>Dothideomycetes</taxon>
        <taxon>Dothideomycetidae</taxon>
        <taxon>Mycosphaerellales</taxon>
        <taxon>Teratosphaeriaceae</taxon>
        <taxon>Friedmanniomyces</taxon>
    </lineage>
</organism>
<gene>
    <name evidence="1" type="ORF">B0A55_10715</name>
</gene>
<dbReference type="Proteomes" id="UP000309340">
    <property type="component" value="Unassembled WGS sequence"/>
</dbReference>